<feature type="domain" description="Alpha-macroglobulin receptor-binding" evidence="6">
    <location>
        <begin position="1434"/>
        <end position="1522"/>
    </location>
</feature>
<keyword evidence="3" id="KW-1015">Disulfide bond</keyword>
<evidence type="ECO:0000313" key="7">
    <source>
        <dbReference type="EnsemblMetazoa" id="XP_022663177"/>
    </source>
</evidence>
<evidence type="ECO:0000256" key="3">
    <source>
        <dbReference type="ARBA" id="ARBA00023157"/>
    </source>
</evidence>
<dbReference type="InterPro" id="IPR011626">
    <property type="entry name" value="Alpha-macroglobulin_TED"/>
</dbReference>
<dbReference type="Gene3D" id="2.40.50.120">
    <property type="match status" value="1"/>
</dbReference>
<dbReference type="InterPro" id="IPR040839">
    <property type="entry name" value="MG4"/>
</dbReference>
<keyword evidence="2" id="KW-0964">Secreted</keyword>
<keyword evidence="8" id="KW-1185">Reference proteome</keyword>
<dbReference type="KEGG" id="vde:111251133"/>
<dbReference type="InterPro" id="IPR050473">
    <property type="entry name" value="A2M/Complement_sys"/>
</dbReference>
<dbReference type="OrthoDB" id="6359008at2759"/>
<dbReference type="Pfam" id="PF07677">
    <property type="entry name" value="A2M_recep"/>
    <property type="match status" value="1"/>
</dbReference>
<dbReference type="InParanoid" id="A0A7M7MHK2"/>
<evidence type="ECO:0000259" key="5">
    <source>
        <dbReference type="SMART" id="SM01360"/>
    </source>
</evidence>
<dbReference type="InterPro" id="IPR002890">
    <property type="entry name" value="MG2"/>
</dbReference>
<dbReference type="Gene3D" id="2.60.40.10">
    <property type="entry name" value="Immunoglobulins"/>
    <property type="match status" value="2"/>
</dbReference>
<dbReference type="Pfam" id="PF00207">
    <property type="entry name" value="A2M"/>
    <property type="match status" value="1"/>
</dbReference>
<dbReference type="SMART" id="SM01359">
    <property type="entry name" value="A2M_N_2"/>
    <property type="match status" value="1"/>
</dbReference>
<dbReference type="InterPro" id="IPR036595">
    <property type="entry name" value="A-macroglobulin_rcpt-bd_sf"/>
</dbReference>
<dbReference type="Gene3D" id="2.60.40.690">
    <property type="entry name" value="Alpha-macroglobulin, receptor-binding domain"/>
    <property type="match status" value="1"/>
</dbReference>
<dbReference type="RefSeq" id="XP_022663177.1">
    <property type="nucleotide sequence ID" value="XM_022807442.1"/>
</dbReference>
<dbReference type="EnsemblMetazoa" id="XM_022807442">
    <property type="protein sequence ID" value="XP_022663177"/>
    <property type="gene ID" value="LOC111251133"/>
</dbReference>
<dbReference type="SMART" id="SM01360">
    <property type="entry name" value="A2M"/>
    <property type="match status" value="1"/>
</dbReference>
<organism evidence="7 8">
    <name type="scientific">Varroa destructor</name>
    <name type="common">Honeybee mite</name>
    <dbReference type="NCBI Taxonomy" id="109461"/>
    <lineage>
        <taxon>Eukaryota</taxon>
        <taxon>Metazoa</taxon>
        <taxon>Ecdysozoa</taxon>
        <taxon>Arthropoda</taxon>
        <taxon>Chelicerata</taxon>
        <taxon>Arachnida</taxon>
        <taxon>Acari</taxon>
        <taxon>Parasitiformes</taxon>
        <taxon>Mesostigmata</taxon>
        <taxon>Gamasina</taxon>
        <taxon>Dermanyssoidea</taxon>
        <taxon>Varroidae</taxon>
        <taxon>Varroa</taxon>
    </lineage>
</organism>
<feature type="domain" description="Alpha-2-macroglobulin" evidence="5">
    <location>
        <begin position="763"/>
        <end position="854"/>
    </location>
</feature>
<dbReference type="PROSITE" id="PS00477">
    <property type="entry name" value="ALPHA_2_MACROGLOBULIN"/>
    <property type="match status" value="1"/>
</dbReference>
<dbReference type="Pfam" id="PF07703">
    <property type="entry name" value="A2M_BRD"/>
    <property type="match status" value="1"/>
</dbReference>
<dbReference type="Gene3D" id="2.60.120.1540">
    <property type="match status" value="1"/>
</dbReference>
<dbReference type="InterPro" id="IPR013783">
    <property type="entry name" value="Ig-like_fold"/>
</dbReference>
<dbReference type="SMART" id="SM01419">
    <property type="entry name" value="Thiol-ester_cl"/>
    <property type="match status" value="1"/>
</dbReference>
<dbReference type="InterPro" id="IPR009048">
    <property type="entry name" value="A-macroglobulin_rcpt-bd"/>
</dbReference>
<dbReference type="Gene3D" id="2.60.40.1930">
    <property type="match status" value="3"/>
</dbReference>
<evidence type="ECO:0000256" key="1">
    <source>
        <dbReference type="ARBA" id="ARBA00004613"/>
    </source>
</evidence>
<reference evidence="7" key="1">
    <citation type="submission" date="2021-01" db="UniProtKB">
        <authorList>
            <consortium name="EnsemblMetazoa"/>
        </authorList>
    </citation>
    <scope>IDENTIFICATION</scope>
</reference>
<dbReference type="InterPro" id="IPR001599">
    <property type="entry name" value="Macroglobln_a2"/>
</dbReference>
<name>A0A7M7MHK2_VARDE</name>
<dbReference type="InterPro" id="IPR041555">
    <property type="entry name" value="MG3"/>
</dbReference>
<evidence type="ECO:0000256" key="2">
    <source>
        <dbReference type="ARBA" id="ARBA00022525"/>
    </source>
</evidence>
<dbReference type="SUPFAM" id="SSF49410">
    <property type="entry name" value="Alpha-macroglobulin receptor domain"/>
    <property type="match status" value="1"/>
</dbReference>
<comment type="subcellular location">
    <subcellularLocation>
        <location evidence="1">Secreted</location>
    </subcellularLocation>
</comment>
<dbReference type="Gene3D" id="2.60.40.1940">
    <property type="match status" value="1"/>
</dbReference>
<evidence type="ECO:0000313" key="8">
    <source>
        <dbReference type="Proteomes" id="UP000594260"/>
    </source>
</evidence>
<dbReference type="Gene3D" id="2.20.130.20">
    <property type="match status" value="1"/>
</dbReference>
<dbReference type="InterPro" id="IPR011625">
    <property type="entry name" value="A2M_N_BRD"/>
</dbReference>
<evidence type="ECO:0000259" key="6">
    <source>
        <dbReference type="SMART" id="SM01361"/>
    </source>
</evidence>
<dbReference type="SMART" id="SM01361">
    <property type="entry name" value="A2M_recep"/>
    <property type="match status" value="1"/>
</dbReference>
<dbReference type="Pfam" id="PF07678">
    <property type="entry name" value="TED_complement"/>
    <property type="match status" value="1"/>
</dbReference>
<dbReference type="Gene3D" id="6.20.50.160">
    <property type="match status" value="1"/>
</dbReference>
<dbReference type="InterPro" id="IPR008930">
    <property type="entry name" value="Terpenoid_cyclase/PrenylTrfase"/>
</dbReference>
<dbReference type="PANTHER" id="PTHR11412">
    <property type="entry name" value="MACROGLOBULIN / COMPLEMENT"/>
    <property type="match status" value="1"/>
</dbReference>
<dbReference type="Gene3D" id="1.50.10.20">
    <property type="match status" value="1"/>
</dbReference>
<dbReference type="OMA" id="KTEGMCS"/>
<dbReference type="PANTHER" id="PTHR11412:SF166">
    <property type="entry name" value="NTR DOMAIN-CONTAINING PROTEIN"/>
    <property type="match status" value="1"/>
</dbReference>
<dbReference type="InterPro" id="IPR019742">
    <property type="entry name" value="MacrogloblnA2_CS"/>
</dbReference>
<sequence>MKPRANRLCLELALLLATISTTWSFIVLAPSLFLAGNEETILVINPKSRTLKGEIGLANNPQLGTDPTYTPQVLTLQPGEFRVVKFNIHQNFTPFIDLKATFDGVSQIRTFSVSQRGLHIMVQTDKPIYSPKEKGVHVRVITVDQQIRPADRIYRVQIKNPENRLMMSKDLHNATLSMFHLNYQFPEDPDLGEWKVVVLYGNDLRQKLEQKFELQEYVLPTFRVDIDITDTLVPSMNSTSAKITATHVYGKPVQGQVFVKEFIETVIGNPTHYGSLNWTKLNEDGEAVFNIDLTKYKSKNVWRAVINEKRLLLQADVYELTSGKTVTVKSDRAVFERSFYKVSMAEMQKSIRPGYPALITIRVRYPNGGFAKDVPVRIRAYNDDERPIAGAPRRPEHTDAYGRASFIVPTEPSYTQIRVDFEIGQHKRSMPAHYTFRAHKERQYIALKKVPPEMQFEVGTSFPVEVHFKPENAFSGAIVAIIAAGRVLQVENMPKNGSRGVVNFLITPEMSPLARVVAVGYMERRNVSIDSYIMSIKPHCRHAEFELDCSFQPTPGGHGTVKVFDAELGTTVGLSIVDQAVYALKNRPPLTKKQIFDRFMEADRGCSDGGGADVEESAGSAGLVLITDRVMTKSCQDSKEKRRSRRSALLKERSNDEFALKCCELAYSKYHSSRSCEERSESLIHEFDGQRLREVCQQHFLQCCHKPLVGSHTGHIRPFSIFTRQKLDGRQRIGGVLPDPQDFIEEEEEPVPEQHIRKDFRESLLFQNIEITENHSISKVDLTLPHSITTWSLETISVNPRGGVCAKDPIEITALKEFFIQLDLPYKVIRNEHVQIKVTLYNYRDVPVSGNLYIYGVEGVCTEAAPGQRSEKKSFRIQPYSSYKIAYPVFPTHNGTHEIRVEALTLYDSDAIVKKLYVVPEGREVRKSYSVALDPMNSQRRKARSITCGPSCESKIDASQRNQTIVIDTSLPDDVVDGTDYATLRVIGEKMGPAIVTALDDIESMLTLPKGCGEQNMMRLAPLVFVTEFRKAIQQLDVPTEKRAKDHIMMAYNRQLGFRKPNGSFSAFRNRGSSVWLTAFVAKVFCRASPFFTDSETFREASADAVDWLLTKQGREGSFEETKPILHKSLLGGVKGRKALTAFVTLALDECRHNIRSENHQKWRSVLDQAKLYLMRTLDQTHEGYTAALMAYALSDTNVSSQAMTNLRNHLILNQEINTFSIATNDNAPSTIEGNGYALLAATKTQRNDMSLPLSNWLITQQGATGGFQSTQDTVVALQALSEYFSKNRESKIDLSVLISHGKHFKRDLRVAEDSAMTLQTMTTNDLGDKMYVHATGSGTGLLSVLIKYNTILPLAERCIFNVTINATIEEASDMDSDPYMESQIIDSARTQALQKVDELLERYKKTRRRRSIRPDQLVYRLDVCAYVLGDEPSGMSVIEVDMITGYAPIKGDLVLLQQRLKIDRFEILPDRVNLYITEFPVGKKLCYDFRVVQEFTVSNAQPATVSVYDYYTKGGNCPTFYELRSFKKVLVECASQNSGSRLDKMCTCIQNSCPSREPFRPKVKEQIQTIEPGREIVLGYICNHDLAFVGTVRSCSAFHRTIYCQVMVSNLMYSKSPEAGDIVTFAVHEYCKKVMIEGDQHLFLTNANLPHKEGGVLHRNHTLSSKSIIYRLNGAIDANIVASFDYVAKNMRCPD</sequence>
<dbReference type="SUPFAM" id="SSF48239">
    <property type="entry name" value="Terpenoid cyclases/Protein prenyltransferases"/>
    <property type="match status" value="1"/>
</dbReference>
<accession>A0A7M7MHK2</accession>
<dbReference type="Pfam" id="PF01835">
    <property type="entry name" value="MG2"/>
    <property type="match status" value="1"/>
</dbReference>
<feature type="domain" description="Alpha-2-macroglobulin bait region" evidence="4">
    <location>
        <begin position="447"/>
        <end position="584"/>
    </location>
</feature>
<dbReference type="GO" id="GO:0004866">
    <property type="term" value="F:endopeptidase inhibitor activity"/>
    <property type="evidence" value="ECO:0007669"/>
    <property type="project" value="InterPro"/>
</dbReference>
<dbReference type="InterPro" id="IPR008993">
    <property type="entry name" value="TIMP-like_OB-fold"/>
</dbReference>
<protein>
    <submittedName>
        <fullName evidence="7">Uncharacterized protein</fullName>
    </submittedName>
</protein>
<dbReference type="Proteomes" id="UP000594260">
    <property type="component" value="Unplaced"/>
</dbReference>
<dbReference type="Pfam" id="PF17789">
    <property type="entry name" value="MG4"/>
    <property type="match status" value="1"/>
</dbReference>
<dbReference type="GeneID" id="111251133"/>
<evidence type="ECO:0000259" key="4">
    <source>
        <dbReference type="SMART" id="SM01359"/>
    </source>
</evidence>
<proteinExistence type="predicted"/>
<dbReference type="Pfam" id="PF17791">
    <property type="entry name" value="MG3"/>
    <property type="match status" value="1"/>
</dbReference>
<dbReference type="GO" id="GO:0005615">
    <property type="term" value="C:extracellular space"/>
    <property type="evidence" value="ECO:0007669"/>
    <property type="project" value="InterPro"/>
</dbReference>
<dbReference type="InterPro" id="IPR047565">
    <property type="entry name" value="Alpha-macroglob_thiol-ester_cl"/>
</dbReference>